<dbReference type="PANTHER" id="PTHR33480:SF1">
    <property type="entry name" value="TYR RECOMBINASE DOMAIN-CONTAINING PROTEIN"/>
    <property type="match status" value="1"/>
</dbReference>
<feature type="compositionally biased region" description="Basic and acidic residues" evidence="1">
    <location>
        <begin position="274"/>
        <end position="287"/>
    </location>
</feature>
<protein>
    <submittedName>
        <fullName evidence="3 4">DNA ligase 1-like isoform X1</fullName>
    </submittedName>
</protein>
<dbReference type="RefSeq" id="XP_065657727.1">
    <property type="nucleotide sequence ID" value="XM_065801655.1"/>
</dbReference>
<dbReference type="Proteomes" id="UP001652625">
    <property type="component" value="Chromosome 07"/>
</dbReference>
<organism evidence="2 3">
    <name type="scientific">Hydra vulgaris</name>
    <name type="common">Hydra</name>
    <name type="synonym">Hydra attenuata</name>
    <dbReference type="NCBI Taxonomy" id="6087"/>
    <lineage>
        <taxon>Eukaryota</taxon>
        <taxon>Metazoa</taxon>
        <taxon>Cnidaria</taxon>
        <taxon>Hydrozoa</taxon>
        <taxon>Hydroidolina</taxon>
        <taxon>Anthoathecata</taxon>
        <taxon>Aplanulata</taxon>
        <taxon>Hydridae</taxon>
        <taxon>Hydra</taxon>
    </lineage>
</organism>
<dbReference type="RefSeq" id="XP_065657726.1">
    <property type="nucleotide sequence ID" value="XM_065801654.1"/>
</dbReference>
<keyword evidence="2" id="KW-1185">Reference proteome</keyword>
<gene>
    <name evidence="3 4" type="primary">LOC136082419</name>
</gene>
<evidence type="ECO:0000313" key="3">
    <source>
        <dbReference type="RefSeq" id="XP_065657726.1"/>
    </source>
</evidence>
<reference evidence="3 4" key="1">
    <citation type="submission" date="2025-05" db="UniProtKB">
        <authorList>
            <consortium name="RefSeq"/>
        </authorList>
    </citation>
    <scope>IDENTIFICATION</scope>
</reference>
<name>A0ABM4C7Y9_HYDVU</name>
<feature type="region of interest" description="Disordered" evidence="1">
    <location>
        <begin position="273"/>
        <end position="295"/>
    </location>
</feature>
<evidence type="ECO:0000256" key="1">
    <source>
        <dbReference type="SAM" id="MobiDB-lite"/>
    </source>
</evidence>
<dbReference type="GeneID" id="136082419"/>
<proteinExistence type="predicted"/>
<dbReference type="PANTHER" id="PTHR33480">
    <property type="entry name" value="SET DOMAIN-CONTAINING PROTEIN-RELATED"/>
    <property type="match status" value="1"/>
</dbReference>
<accession>A0ABM4C7Y9</accession>
<evidence type="ECO:0000313" key="4">
    <source>
        <dbReference type="RefSeq" id="XP_065657727.1"/>
    </source>
</evidence>
<evidence type="ECO:0000313" key="2">
    <source>
        <dbReference type="Proteomes" id="UP001652625"/>
    </source>
</evidence>
<sequence length="295" mass="34621">MEKLACPTFRNVAGVHPTNIYLFPSTQNSEEHIVGWHSVKTVISKLSLKNPDNITATSNRHRISYLHADLDVEEEVKTLFYEFMGHSKQMNKSRYQAPLSAKIISRLGANLEKFDRGGEEDDEDNDDDKFECLTESQSAKNEKVNSDNQTEYFSNKCANDNVDFKKITSNCKKEKELKTKIYDSKVNEKLKIVENSIQAEEENVNHYQVNQRCSWNEIETNLLIEEFNDFITEKVKQWPTREKINTFTHKVLPKKNYNVVRTKIINLRNKERKNKIQREKRREDRLKSMNVPTQI</sequence>